<dbReference type="EMBL" id="FNSV01000008">
    <property type="protein sequence ID" value="SED96900.1"/>
    <property type="molecule type" value="Genomic_DNA"/>
</dbReference>
<dbReference type="SMART" id="SM01092">
    <property type="entry name" value="CO_deh_flav_C"/>
    <property type="match status" value="1"/>
</dbReference>
<dbReference type="PROSITE" id="PS51387">
    <property type="entry name" value="FAD_PCMH"/>
    <property type="match status" value="1"/>
</dbReference>
<evidence type="ECO:0000259" key="4">
    <source>
        <dbReference type="PROSITE" id="PS51387"/>
    </source>
</evidence>
<dbReference type="SUPFAM" id="SSF56176">
    <property type="entry name" value="FAD-binding/transporter-associated domain-like"/>
    <property type="match status" value="1"/>
</dbReference>
<evidence type="ECO:0000256" key="1">
    <source>
        <dbReference type="ARBA" id="ARBA00022630"/>
    </source>
</evidence>
<keyword evidence="3" id="KW-0560">Oxidoreductase</keyword>
<dbReference type="InterPro" id="IPR036318">
    <property type="entry name" value="FAD-bd_PCMH-like_sf"/>
</dbReference>
<dbReference type="Gene3D" id="3.30.43.10">
    <property type="entry name" value="Uridine Diphospho-n-acetylenolpyruvylglucosamine Reductase, domain 2"/>
    <property type="match status" value="1"/>
</dbReference>
<sequence length="280" mass="29713">MKPAAFTYHRASSVGRAVELLTELGDDAKLIAGGQSLVAMMSFRLARPEHLIDITHLDGLTGIKRIGDALHVGALTTHRGIEVADLGPDFAVLSRTMKWVGHLPIRTRGTIGGSLAHADATAEWCNLAVLLDALLIVEGPAGRRQIPAQKMFLGPFTTALNPDELIVEIVFPRPAPRAALTEYADRQGDFAIVSAAVDLGQNVDDPGTPLVVLGGIAPIPVRATPGPDFTGPVEPHRFGDFAAAVAEHAEIREEAGISAHYRRGLVRTLVERACKEAAAA</sequence>
<dbReference type="Pfam" id="PF03450">
    <property type="entry name" value="CO_deh_flav_C"/>
    <property type="match status" value="1"/>
</dbReference>
<evidence type="ECO:0000256" key="3">
    <source>
        <dbReference type="ARBA" id="ARBA00023002"/>
    </source>
</evidence>
<protein>
    <submittedName>
        <fullName evidence="5">Carbon-monoxide dehydrogenase medium subunit</fullName>
    </submittedName>
</protein>
<dbReference type="Gene3D" id="3.30.465.10">
    <property type="match status" value="1"/>
</dbReference>
<dbReference type="GO" id="GO:0071949">
    <property type="term" value="F:FAD binding"/>
    <property type="evidence" value="ECO:0007669"/>
    <property type="project" value="InterPro"/>
</dbReference>
<organism evidence="5 6">
    <name type="scientific">Rhodococcus koreensis</name>
    <dbReference type="NCBI Taxonomy" id="99653"/>
    <lineage>
        <taxon>Bacteria</taxon>
        <taxon>Bacillati</taxon>
        <taxon>Actinomycetota</taxon>
        <taxon>Actinomycetes</taxon>
        <taxon>Mycobacteriales</taxon>
        <taxon>Nocardiaceae</taxon>
        <taxon>Rhodococcus</taxon>
    </lineage>
</organism>
<dbReference type="InterPro" id="IPR016166">
    <property type="entry name" value="FAD-bd_PCMH"/>
</dbReference>
<feature type="domain" description="FAD-binding PCMH-type" evidence="4">
    <location>
        <begin position="1"/>
        <end position="176"/>
    </location>
</feature>
<evidence type="ECO:0000256" key="2">
    <source>
        <dbReference type="ARBA" id="ARBA00022827"/>
    </source>
</evidence>
<dbReference type="Proteomes" id="UP000183561">
    <property type="component" value="Unassembled WGS sequence"/>
</dbReference>
<evidence type="ECO:0000313" key="6">
    <source>
        <dbReference type="Proteomes" id="UP000183561"/>
    </source>
</evidence>
<dbReference type="Pfam" id="PF00941">
    <property type="entry name" value="FAD_binding_5"/>
    <property type="match status" value="1"/>
</dbReference>
<evidence type="ECO:0000313" key="5">
    <source>
        <dbReference type="EMBL" id="SED96900.1"/>
    </source>
</evidence>
<proteinExistence type="predicted"/>
<keyword evidence="2" id="KW-0274">FAD</keyword>
<dbReference type="InterPro" id="IPR005107">
    <property type="entry name" value="CO_DH_flav_C"/>
</dbReference>
<dbReference type="InterPro" id="IPR016167">
    <property type="entry name" value="FAD-bd_PCMH_sub1"/>
</dbReference>
<dbReference type="InterPro" id="IPR036683">
    <property type="entry name" value="CO_DH_flav_C_dom_sf"/>
</dbReference>
<dbReference type="Gene3D" id="3.30.390.50">
    <property type="entry name" value="CO dehydrogenase flavoprotein, C-terminal domain"/>
    <property type="match status" value="1"/>
</dbReference>
<dbReference type="PANTHER" id="PTHR42659:SF2">
    <property type="entry name" value="XANTHINE DEHYDROGENASE SUBUNIT C-RELATED"/>
    <property type="match status" value="1"/>
</dbReference>
<reference evidence="6" key="1">
    <citation type="submission" date="2016-10" db="EMBL/GenBank/DDBJ databases">
        <authorList>
            <person name="Varghese N."/>
            <person name="Submissions S."/>
        </authorList>
    </citation>
    <scope>NUCLEOTIDE SEQUENCE [LARGE SCALE GENOMIC DNA]</scope>
    <source>
        <strain evidence="6">DSM 44498</strain>
    </source>
</reference>
<gene>
    <name evidence="5" type="ORF">SAMN04490239_9445</name>
</gene>
<keyword evidence="1" id="KW-0285">Flavoprotein</keyword>
<dbReference type="AlphaFoldDB" id="A0A1H5F0Q5"/>
<accession>A0A1H5F0Q5</accession>
<dbReference type="InterPro" id="IPR016169">
    <property type="entry name" value="FAD-bd_PCMH_sub2"/>
</dbReference>
<dbReference type="InterPro" id="IPR051312">
    <property type="entry name" value="Diverse_Substr_Oxidored"/>
</dbReference>
<dbReference type="GO" id="GO:0016491">
    <property type="term" value="F:oxidoreductase activity"/>
    <property type="evidence" value="ECO:0007669"/>
    <property type="project" value="UniProtKB-KW"/>
</dbReference>
<dbReference type="InterPro" id="IPR002346">
    <property type="entry name" value="Mopterin_DH_FAD-bd"/>
</dbReference>
<dbReference type="OrthoDB" id="9793944at2"/>
<dbReference type="RefSeq" id="WP_072949694.1">
    <property type="nucleotide sequence ID" value="NZ_FNSV01000008.1"/>
</dbReference>
<name>A0A1H5F0Q5_9NOCA</name>
<dbReference type="SUPFAM" id="SSF55447">
    <property type="entry name" value="CO dehydrogenase flavoprotein C-terminal domain-like"/>
    <property type="match status" value="1"/>
</dbReference>
<keyword evidence="6" id="KW-1185">Reference proteome</keyword>
<dbReference type="PANTHER" id="PTHR42659">
    <property type="entry name" value="XANTHINE DEHYDROGENASE SUBUNIT C-RELATED"/>
    <property type="match status" value="1"/>
</dbReference>